<sequence>MTYTHFGKQADVLKHLLLCELLRIEKPRVYVETNAACAQYALERTPEQEYGIYHFLKRVGVAEKEYIPERAEYHHPKGVLRRSAYYQSTYYQQESEAMQANRYIGSPGLAMNILGYTARYIFFDIESEPLENISQYATTKGLKECINLLNRDSIEGTLELLSSLPASSFLHIDPYEIDKPGGNGRTYLDVFIEAAKAGMRCFLWYGYMTLKDKRHLEELIAQSLPEAGIRNATGVELTLKMIKEDIAKSNPGVLGSGILGVNLSEESNAVILKYAAWLEEIYKDAKYKNLDGSVYLTQR</sequence>
<dbReference type="SUPFAM" id="SSF53335">
    <property type="entry name" value="S-adenosyl-L-methionine-dependent methyltransferases"/>
    <property type="match status" value="1"/>
</dbReference>
<organism evidence="1 2">
    <name type="scientific">Bacteroides fragilis</name>
    <dbReference type="NCBI Taxonomy" id="817"/>
    <lineage>
        <taxon>Bacteria</taxon>
        <taxon>Pseudomonadati</taxon>
        <taxon>Bacteroidota</taxon>
        <taxon>Bacteroidia</taxon>
        <taxon>Bacteroidales</taxon>
        <taxon>Bacteroidaceae</taxon>
        <taxon>Bacteroides</taxon>
    </lineage>
</organism>
<accession>A0A412YAE6</accession>
<protein>
    <recommendedName>
        <fullName evidence="3">23S rRNA (Adenine(2030)-N(6))-methyltransferase RlmJ</fullName>
    </recommendedName>
</protein>
<evidence type="ECO:0000313" key="1">
    <source>
        <dbReference type="EMBL" id="RGV54457.1"/>
    </source>
</evidence>
<dbReference type="Proteomes" id="UP000286270">
    <property type="component" value="Unassembled WGS sequence"/>
</dbReference>
<proteinExistence type="predicted"/>
<dbReference type="AlphaFoldDB" id="A0A412YAE6"/>
<dbReference type="RefSeq" id="WP_122142557.1">
    <property type="nucleotide sequence ID" value="NZ_JAFKPQ010000007.1"/>
</dbReference>
<gene>
    <name evidence="1" type="ORF">DWW08_10865</name>
</gene>
<dbReference type="InterPro" id="IPR029063">
    <property type="entry name" value="SAM-dependent_MTases_sf"/>
</dbReference>
<comment type="caution">
    <text evidence="1">The sequence shown here is derived from an EMBL/GenBank/DDBJ whole genome shotgun (WGS) entry which is preliminary data.</text>
</comment>
<reference evidence="1 2" key="1">
    <citation type="submission" date="2018-08" db="EMBL/GenBank/DDBJ databases">
        <title>A genome reference for cultivated species of the human gut microbiota.</title>
        <authorList>
            <person name="Zou Y."/>
            <person name="Xue W."/>
            <person name="Luo G."/>
        </authorList>
    </citation>
    <scope>NUCLEOTIDE SEQUENCE [LARGE SCALE GENOMIC DNA]</scope>
    <source>
        <strain evidence="1 2">AF14-26</strain>
    </source>
</reference>
<dbReference type="EMBL" id="QRZH01000007">
    <property type="protein sequence ID" value="RGV54457.1"/>
    <property type="molecule type" value="Genomic_DNA"/>
</dbReference>
<evidence type="ECO:0008006" key="3">
    <source>
        <dbReference type="Google" id="ProtNLM"/>
    </source>
</evidence>
<dbReference type="Gene3D" id="3.40.50.150">
    <property type="entry name" value="Vaccinia Virus protein VP39"/>
    <property type="match status" value="1"/>
</dbReference>
<evidence type="ECO:0000313" key="2">
    <source>
        <dbReference type="Proteomes" id="UP000286270"/>
    </source>
</evidence>
<name>A0A412YAE6_BACFG</name>